<dbReference type="Pfam" id="PF21600">
    <property type="entry name" value="ZSWIM1-3_helical"/>
    <property type="match status" value="1"/>
</dbReference>
<sequence length="404" mass="47164">MYEDLCPAFISFCPDIKGNSLQIRKFNDKHNHERTKESFSFLPQQRQLSNDAKETAKHLLSLRADRKLVWQNLTQITGKNVILKDLSNLQRTTVKGDSLKKCIDFIKEKNADATILKDDNDNFKGLFVQTPAMKGTMAAFPEFLAIDATYRLLNIGIPLFLIIVEDGSCQSEIVAICLLVTEDKENFEWFLNTFKSKNSSWINTKCIMTDKDLSERDVIRSLFSDANLIICIFHVMKIFCREITCEKMSITSIQRKKCLEILQQLVYSRTDNEFENLCNILKDTGYTKVYAYFEKNWLHIKDEWSLNEEYLRGSFLNTTNNRLESINSKLKQVVRKNSSLEDFIESLFVIINSLEIERDYKAVYKFQKRSITTYESASDERKFIEHLTHEPARMVIKQIYSKKS</sequence>
<comment type="caution">
    <text evidence="3">The sequence shown here is derived from an EMBL/GenBank/DDBJ whole genome shotgun (WGS) entry which is preliminary data.</text>
</comment>
<evidence type="ECO:0000259" key="1">
    <source>
        <dbReference type="Pfam" id="PF21056"/>
    </source>
</evidence>
<protein>
    <recommendedName>
        <fullName evidence="5">MULE transposase domain-containing protein</fullName>
    </recommendedName>
</protein>
<dbReference type="Proteomes" id="UP001162156">
    <property type="component" value="Unassembled WGS sequence"/>
</dbReference>
<dbReference type="InterPro" id="IPR048324">
    <property type="entry name" value="ZSWIM1-3_RNaseH-like"/>
</dbReference>
<dbReference type="InterPro" id="IPR052579">
    <property type="entry name" value="Zinc_finger_SWIM"/>
</dbReference>
<accession>A0AAV8XJ82</accession>
<dbReference type="PANTHER" id="PTHR31569:SF4">
    <property type="entry name" value="SWIM-TYPE DOMAIN-CONTAINING PROTEIN"/>
    <property type="match status" value="1"/>
</dbReference>
<proteinExistence type="predicted"/>
<organism evidence="3 4">
    <name type="scientific">Rhamnusium bicolor</name>
    <dbReference type="NCBI Taxonomy" id="1586634"/>
    <lineage>
        <taxon>Eukaryota</taxon>
        <taxon>Metazoa</taxon>
        <taxon>Ecdysozoa</taxon>
        <taxon>Arthropoda</taxon>
        <taxon>Hexapoda</taxon>
        <taxon>Insecta</taxon>
        <taxon>Pterygota</taxon>
        <taxon>Neoptera</taxon>
        <taxon>Endopterygota</taxon>
        <taxon>Coleoptera</taxon>
        <taxon>Polyphaga</taxon>
        <taxon>Cucujiformia</taxon>
        <taxon>Chrysomeloidea</taxon>
        <taxon>Cerambycidae</taxon>
        <taxon>Lepturinae</taxon>
        <taxon>Rhagiini</taxon>
        <taxon>Rhamnusium</taxon>
    </lineage>
</organism>
<reference evidence="3" key="1">
    <citation type="journal article" date="2023" name="Insect Mol. Biol.">
        <title>Genome sequencing provides insights into the evolution of gene families encoding plant cell wall-degrading enzymes in longhorned beetles.</title>
        <authorList>
            <person name="Shin N.R."/>
            <person name="Okamura Y."/>
            <person name="Kirsch R."/>
            <person name="Pauchet Y."/>
        </authorList>
    </citation>
    <scope>NUCLEOTIDE SEQUENCE</scope>
    <source>
        <strain evidence="3">RBIC_L_NR</strain>
    </source>
</reference>
<dbReference type="AlphaFoldDB" id="A0AAV8XJ82"/>
<dbReference type="InterPro" id="IPR048326">
    <property type="entry name" value="ZSWIM1-3_helical"/>
</dbReference>
<dbReference type="Pfam" id="PF21056">
    <property type="entry name" value="ZSWIM1-3_RNaseH-like"/>
    <property type="match status" value="1"/>
</dbReference>
<dbReference type="EMBL" id="JANEYF010003122">
    <property type="protein sequence ID" value="KAJ8939065.1"/>
    <property type="molecule type" value="Genomic_DNA"/>
</dbReference>
<evidence type="ECO:0000313" key="4">
    <source>
        <dbReference type="Proteomes" id="UP001162156"/>
    </source>
</evidence>
<evidence type="ECO:0008006" key="5">
    <source>
        <dbReference type="Google" id="ProtNLM"/>
    </source>
</evidence>
<feature type="domain" description="ZSWIM1/3 RNaseH-like" evidence="1">
    <location>
        <begin position="107"/>
        <end position="228"/>
    </location>
</feature>
<keyword evidence="4" id="KW-1185">Reference proteome</keyword>
<evidence type="ECO:0000259" key="2">
    <source>
        <dbReference type="Pfam" id="PF21600"/>
    </source>
</evidence>
<gene>
    <name evidence="3" type="ORF">NQ314_011247</name>
</gene>
<evidence type="ECO:0000313" key="3">
    <source>
        <dbReference type="EMBL" id="KAJ8939065.1"/>
    </source>
</evidence>
<dbReference type="PANTHER" id="PTHR31569">
    <property type="entry name" value="SWIM-TYPE DOMAIN-CONTAINING PROTEIN"/>
    <property type="match status" value="1"/>
</dbReference>
<feature type="domain" description="ZSWIM1/3 helical" evidence="2">
    <location>
        <begin position="246"/>
        <end position="355"/>
    </location>
</feature>
<name>A0AAV8XJ82_9CUCU</name>